<name>A0A8R1HXW6_CAEJA</name>
<protein>
    <recommendedName>
        <fullName evidence="3">C-type lectin domain-containing protein</fullName>
    </recommendedName>
</protein>
<sequence length="233" mass="25368">MFAIGEISKVERLTSGSRIAFRLYQNNTLTCPTEDTLVESPLLSYTDPYWTLPTCPENFTAFSRDNGYWCMQLAVHETCLDRNQSITACADIYGGVLSGVENTAEFNFLAGKSKALNKEISDGYAAYFFWVNGDRKSTCMPPTKQSASCNGTNEFTFSDPTLSSDPQGYAWYTSQPDGLTHPTTPPGSCISLKYFAATGLCGMDDCSCVASSQTGSSGYCFKGYACGVSLQLF</sequence>
<reference evidence="1" key="2">
    <citation type="submission" date="2022-06" db="UniProtKB">
        <authorList>
            <consortium name="EnsemblMetazoa"/>
        </authorList>
    </citation>
    <scope>IDENTIFICATION</scope>
    <source>
        <strain evidence="1">DF5081</strain>
    </source>
</reference>
<dbReference type="AlphaFoldDB" id="A0A8R1HXW6"/>
<dbReference type="InterPro" id="IPR016187">
    <property type="entry name" value="CTDL_fold"/>
</dbReference>
<evidence type="ECO:0000313" key="2">
    <source>
        <dbReference type="Proteomes" id="UP000005237"/>
    </source>
</evidence>
<evidence type="ECO:0000313" key="1">
    <source>
        <dbReference type="EnsemblMetazoa" id="CJA15120.1"/>
    </source>
</evidence>
<reference evidence="2" key="1">
    <citation type="submission" date="2010-08" db="EMBL/GenBank/DDBJ databases">
        <authorList>
            <consortium name="Caenorhabditis japonica Sequencing Consortium"/>
            <person name="Wilson R.K."/>
        </authorList>
    </citation>
    <scope>NUCLEOTIDE SEQUENCE [LARGE SCALE GENOMIC DNA]</scope>
    <source>
        <strain evidence="2">DF5081</strain>
    </source>
</reference>
<dbReference type="EnsemblMetazoa" id="CJA15120.1">
    <property type="protein sequence ID" value="CJA15120.1"/>
    <property type="gene ID" value="WBGene00134324"/>
</dbReference>
<dbReference type="Proteomes" id="UP000005237">
    <property type="component" value="Unassembled WGS sequence"/>
</dbReference>
<evidence type="ECO:0008006" key="3">
    <source>
        <dbReference type="Google" id="ProtNLM"/>
    </source>
</evidence>
<proteinExistence type="predicted"/>
<dbReference type="SUPFAM" id="SSF56436">
    <property type="entry name" value="C-type lectin-like"/>
    <property type="match status" value="1"/>
</dbReference>
<accession>A0A8R1HXW6</accession>
<organism evidence="1 2">
    <name type="scientific">Caenorhabditis japonica</name>
    <dbReference type="NCBI Taxonomy" id="281687"/>
    <lineage>
        <taxon>Eukaryota</taxon>
        <taxon>Metazoa</taxon>
        <taxon>Ecdysozoa</taxon>
        <taxon>Nematoda</taxon>
        <taxon>Chromadorea</taxon>
        <taxon>Rhabditida</taxon>
        <taxon>Rhabditina</taxon>
        <taxon>Rhabditomorpha</taxon>
        <taxon>Rhabditoidea</taxon>
        <taxon>Rhabditidae</taxon>
        <taxon>Peloderinae</taxon>
        <taxon>Caenorhabditis</taxon>
    </lineage>
</organism>
<dbReference type="PANTHER" id="PTHR47629">
    <property type="entry name" value="C-TYPE LECTIN-RELATED"/>
    <property type="match status" value="1"/>
</dbReference>
<dbReference type="PANTHER" id="PTHR47629:SF11">
    <property type="entry name" value="PAN-3 DOMAIN-CONTAINING PROTEIN"/>
    <property type="match status" value="1"/>
</dbReference>
<keyword evidence="2" id="KW-1185">Reference proteome</keyword>